<reference evidence="12 13" key="1">
    <citation type="submission" date="2016-11" db="EMBL/GenBank/DDBJ databases">
        <title>Mixed transmission modes and dynamic genome evolution in an obligate animal-bacterial symbiosis.</title>
        <authorList>
            <person name="Russell S.L."/>
            <person name="Corbett-Detig R.B."/>
            <person name="Cavanaugh C.M."/>
        </authorList>
    </citation>
    <scope>NUCLEOTIDE SEQUENCE [LARGE SCALE GENOMIC DNA]</scope>
    <source>
        <strain evidence="12">Sveles-Q1</strain>
    </source>
</reference>
<dbReference type="CDD" id="cd00756">
    <property type="entry name" value="MoaE"/>
    <property type="match status" value="1"/>
</dbReference>
<comment type="subunit">
    <text evidence="6">Heterotetramer of 2 MoaD subunits and 2 MoaE subunits. Also stable as homodimer. The enzyme changes between these two forms during catalysis.</text>
</comment>
<dbReference type="Proteomes" id="UP000191110">
    <property type="component" value="Unassembled WGS sequence"/>
</dbReference>
<evidence type="ECO:0000313" key="13">
    <source>
        <dbReference type="Proteomes" id="UP000191110"/>
    </source>
</evidence>
<dbReference type="EMBL" id="MPRL01000008">
    <property type="protein sequence ID" value="OOZ41553.1"/>
    <property type="molecule type" value="Genomic_DNA"/>
</dbReference>
<dbReference type="InterPro" id="IPR003448">
    <property type="entry name" value="Mopterin_biosynth_MoaE"/>
</dbReference>
<dbReference type="GO" id="GO:0030366">
    <property type="term" value="F:molybdopterin synthase activity"/>
    <property type="evidence" value="ECO:0007669"/>
    <property type="project" value="UniProtKB-EC"/>
</dbReference>
<dbReference type="Gene3D" id="3.90.1170.40">
    <property type="entry name" value="Molybdopterin biosynthesis MoaE subunit"/>
    <property type="match status" value="1"/>
</dbReference>
<evidence type="ECO:0000256" key="11">
    <source>
        <dbReference type="ARBA" id="ARBA00049878"/>
    </source>
</evidence>
<dbReference type="RefSeq" id="WP_078482666.1">
    <property type="nucleotide sequence ID" value="NZ_MPRL01000008.1"/>
</dbReference>
<organism evidence="12 13">
    <name type="scientific">Solemya pervernicosa gill symbiont</name>
    <dbReference type="NCBI Taxonomy" id="642797"/>
    <lineage>
        <taxon>Bacteria</taxon>
        <taxon>Pseudomonadati</taxon>
        <taxon>Pseudomonadota</taxon>
        <taxon>Gammaproteobacteria</taxon>
        <taxon>sulfur-oxidizing symbionts</taxon>
    </lineage>
</organism>
<keyword evidence="13" id="KW-1185">Reference proteome</keyword>
<comment type="similarity">
    <text evidence="2">Belongs to the MoaE family.</text>
</comment>
<accession>A0A1T2L8X3</accession>
<keyword evidence="5" id="KW-0501">Molybdenum cofactor biosynthesis</keyword>
<sequence>MTIEVRPAPFEPWQELQQFEAAHDQLKGKAGASAVFVGTMRDFNEGDEVNGMSLEHYPGMTEKHLEKICEEAASRWQLLDTLVIHRVGDLKPADPIVLVAVWSAHRKDAFEASRFIMEDLKSKAPFWKKEQLEEGSRWVEKNTSGY</sequence>
<evidence type="ECO:0000313" key="12">
    <source>
        <dbReference type="EMBL" id="OOZ41553.1"/>
    </source>
</evidence>
<evidence type="ECO:0000256" key="3">
    <source>
        <dbReference type="ARBA" id="ARBA00011950"/>
    </source>
</evidence>
<proteinExistence type="inferred from homology"/>
<evidence type="ECO:0000256" key="9">
    <source>
        <dbReference type="ARBA" id="ARBA00030781"/>
    </source>
</evidence>
<evidence type="ECO:0000256" key="5">
    <source>
        <dbReference type="ARBA" id="ARBA00023150"/>
    </source>
</evidence>
<evidence type="ECO:0000256" key="1">
    <source>
        <dbReference type="ARBA" id="ARBA00005046"/>
    </source>
</evidence>
<evidence type="ECO:0000256" key="4">
    <source>
        <dbReference type="ARBA" id="ARBA00013858"/>
    </source>
</evidence>
<evidence type="ECO:0000256" key="8">
    <source>
        <dbReference type="ARBA" id="ARBA00030407"/>
    </source>
</evidence>
<dbReference type="GO" id="GO:0006777">
    <property type="term" value="P:Mo-molybdopterin cofactor biosynthetic process"/>
    <property type="evidence" value="ECO:0007669"/>
    <property type="project" value="UniProtKB-KW"/>
</dbReference>
<evidence type="ECO:0000256" key="6">
    <source>
        <dbReference type="ARBA" id="ARBA00026066"/>
    </source>
</evidence>
<dbReference type="PANTHER" id="PTHR23404">
    <property type="entry name" value="MOLYBDOPTERIN SYNTHASE RELATED"/>
    <property type="match status" value="1"/>
</dbReference>
<dbReference type="SUPFAM" id="SSF54690">
    <property type="entry name" value="Molybdopterin synthase subunit MoaE"/>
    <property type="match status" value="1"/>
</dbReference>
<dbReference type="Pfam" id="PF02391">
    <property type="entry name" value="MoaE"/>
    <property type="match status" value="1"/>
</dbReference>
<dbReference type="OrthoDB" id="9803224at2"/>
<dbReference type="AlphaFoldDB" id="A0A1T2L8X3"/>
<gene>
    <name evidence="12" type="ORF">BOW53_03320</name>
</gene>
<evidence type="ECO:0000256" key="10">
    <source>
        <dbReference type="ARBA" id="ARBA00032474"/>
    </source>
</evidence>
<dbReference type="InterPro" id="IPR036563">
    <property type="entry name" value="MoaE_sf"/>
</dbReference>
<comment type="catalytic activity">
    <reaction evidence="11">
        <text>2 [molybdopterin-synthase sulfur-carrier protein]-C-terminal-Gly-aminoethanethioate + cyclic pyranopterin phosphate + H2O = molybdopterin + 2 [molybdopterin-synthase sulfur-carrier protein]-C-terminal Gly-Gly + 2 H(+)</text>
        <dbReference type="Rhea" id="RHEA:26333"/>
        <dbReference type="Rhea" id="RHEA-COMP:12202"/>
        <dbReference type="Rhea" id="RHEA-COMP:19907"/>
        <dbReference type="ChEBI" id="CHEBI:15377"/>
        <dbReference type="ChEBI" id="CHEBI:15378"/>
        <dbReference type="ChEBI" id="CHEBI:58698"/>
        <dbReference type="ChEBI" id="CHEBI:59648"/>
        <dbReference type="ChEBI" id="CHEBI:90778"/>
        <dbReference type="ChEBI" id="CHEBI:232372"/>
        <dbReference type="EC" id="2.8.1.12"/>
    </reaction>
</comment>
<protein>
    <recommendedName>
        <fullName evidence="4">Molybdopterin synthase catalytic subunit</fullName>
        <ecNumber evidence="3">2.8.1.12</ecNumber>
    </recommendedName>
    <alternativeName>
        <fullName evidence="9">MPT synthase subunit 2</fullName>
    </alternativeName>
    <alternativeName>
        <fullName evidence="7">Molybdenum cofactor biosynthesis protein E</fullName>
    </alternativeName>
    <alternativeName>
        <fullName evidence="8">Molybdopterin-converting factor large subunit</fullName>
    </alternativeName>
    <alternativeName>
        <fullName evidence="10">Molybdopterin-converting factor subunit 2</fullName>
    </alternativeName>
</protein>
<comment type="pathway">
    <text evidence="1">Cofactor biosynthesis; molybdopterin biosynthesis.</text>
</comment>
<dbReference type="EC" id="2.8.1.12" evidence="3"/>
<name>A0A1T2L8X3_9GAMM</name>
<dbReference type="UniPathway" id="UPA00344"/>
<evidence type="ECO:0000256" key="2">
    <source>
        <dbReference type="ARBA" id="ARBA00005426"/>
    </source>
</evidence>
<evidence type="ECO:0000256" key="7">
    <source>
        <dbReference type="ARBA" id="ARBA00029745"/>
    </source>
</evidence>
<comment type="caution">
    <text evidence="12">The sequence shown here is derived from an EMBL/GenBank/DDBJ whole genome shotgun (WGS) entry which is preliminary data.</text>
</comment>